<dbReference type="PROSITE" id="PS50067">
    <property type="entry name" value="KINESIN_MOTOR_2"/>
    <property type="match status" value="1"/>
</dbReference>
<accession>A0A395MPZ1</accession>
<keyword evidence="3" id="KW-0963">Cytoplasm</keyword>
<comment type="caution">
    <text evidence="14">The sequence shown here is derived from an EMBL/GenBank/DDBJ whole genome shotgun (WGS) entry which is preliminary data.</text>
</comment>
<evidence type="ECO:0000256" key="12">
    <source>
        <dbReference type="SAM" id="MobiDB-lite"/>
    </source>
</evidence>
<dbReference type="Proteomes" id="UP000265631">
    <property type="component" value="Unassembled WGS sequence"/>
</dbReference>
<dbReference type="SUPFAM" id="SSF52540">
    <property type="entry name" value="P-loop containing nucleoside triphosphate hydrolases"/>
    <property type="match status" value="1"/>
</dbReference>
<dbReference type="SMART" id="SM00129">
    <property type="entry name" value="KISc"/>
    <property type="match status" value="1"/>
</dbReference>
<sequence>MGEGSPTRTSKMSRLPAPSSLSMSIGGGGLTEWSESQHNARIASTASSLSALKNLKREIPQPASQSDPKRKPLSDRALEYPSKPTTYGGGAAAARSNVRPQSLAGMSSGLKQPSTTQSRFGASTSMGFNKATQNGGRYGTTTATTTTTTRVNGVNGRPAHARSKSQAPRPRTAHAIREEQNEPPPSNGTTEFQLYCTPAYVQLPRHKTRISQPVSALSTIRDSSLTSRFNDMSLEDENEPGSQAISRPLTRQSSQSSITSQISNIPCKRRGRAGQNDKNAASRQVKRKLDQFEESLALSPVKTFQSPVKAPSPSKCFLNKDSNLTSYVAWDVDGRVVDMESQFKELKEMVNTTLSERKGHDDALELAKKRVQELEGDREKLDRRNDALKSDLDSAREEGRQIRYEMEKQKWEFERQVDDQERKNREKVDDMSRQHRAAVDELRRELERLKDQETKDHEQKVETLTRLYHQELAEERQKKDREIQELRTRMGNEHQDMGVAIQRKDRELQEANSLVESLRGDLERERTLKGSLQTNIAELSAANTTLEAKINSLKSHVEFLESDNKAQSDSFANMEARLQEALRIAEEAQQKLIKEETERRVLFNKYQELKGNIRVMCRVRPALGNGEGEAAQMSFPDDKTSSEIVLAGPEEKSSLGQITRKNYPFEFDRVFVPGTQNQEIFGEISQLVQSALDGYNVCIFCYGQTGSGKTHTMSSSDGMIPRATHMIYDTITKLKEKSWEYTMEGSFVEVYNEELNDLLTPNDRAAARRLEIRHDEARKQTTITNCKSVRLDSPSSVEMMLEEAQNNRSVAATKANERSSRSHSIFILKLIGENAATGERCEGTLNLVDLAGSERLKHSQAEGDRMKETQNINKSLSCLGDVIEALGRGSGHVPYRNSKLTHLLQYSLGGNSKTLMFVMVSPLETHLKETLTSLRFATKVHNTHIGTAKATKKVRDST</sequence>
<feature type="region of interest" description="Disordered" evidence="12">
    <location>
        <begin position="232"/>
        <end position="286"/>
    </location>
</feature>
<evidence type="ECO:0000256" key="2">
    <source>
        <dbReference type="ARBA" id="ARBA00010899"/>
    </source>
</evidence>
<dbReference type="InterPro" id="IPR036961">
    <property type="entry name" value="Kinesin_motor_dom_sf"/>
</dbReference>
<keyword evidence="8 10" id="KW-0505">Motor protein</keyword>
<dbReference type="InterPro" id="IPR027417">
    <property type="entry name" value="P-loop_NTPase"/>
</dbReference>
<evidence type="ECO:0000313" key="15">
    <source>
        <dbReference type="Proteomes" id="UP000265631"/>
    </source>
</evidence>
<evidence type="ECO:0000256" key="10">
    <source>
        <dbReference type="PROSITE-ProRule" id="PRU00283"/>
    </source>
</evidence>
<dbReference type="GO" id="GO:0005524">
    <property type="term" value="F:ATP binding"/>
    <property type="evidence" value="ECO:0007669"/>
    <property type="project" value="UniProtKB-UniRule"/>
</dbReference>
<feature type="compositionally biased region" description="Polar residues" evidence="12">
    <location>
        <begin position="240"/>
        <end position="251"/>
    </location>
</feature>
<feature type="region of interest" description="Disordered" evidence="12">
    <location>
        <begin position="375"/>
        <end position="394"/>
    </location>
</feature>
<proteinExistence type="inferred from homology"/>
<keyword evidence="7" id="KW-0175">Coiled coil</keyword>
<evidence type="ECO:0000256" key="3">
    <source>
        <dbReference type="ARBA" id="ARBA00022490"/>
    </source>
</evidence>
<dbReference type="PANTHER" id="PTHR47972:SF45">
    <property type="entry name" value="PROTEIN CLARET SEGREGATIONAL"/>
    <property type="match status" value="1"/>
</dbReference>
<name>A0A395MPZ1_9HYPO</name>
<evidence type="ECO:0000256" key="1">
    <source>
        <dbReference type="ARBA" id="ARBA00004245"/>
    </source>
</evidence>
<evidence type="ECO:0000256" key="4">
    <source>
        <dbReference type="ARBA" id="ARBA00022701"/>
    </source>
</evidence>
<evidence type="ECO:0000313" key="14">
    <source>
        <dbReference type="EMBL" id="RFN49982.1"/>
    </source>
</evidence>
<feature type="region of interest" description="Disordered" evidence="12">
    <location>
        <begin position="415"/>
        <end position="434"/>
    </location>
</feature>
<feature type="compositionally biased region" description="Basic and acidic residues" evidence="12">
    <location>
        <begin position="67"/>
        <end position="78"/>
    </location>
</feature>
<dbReference type="GO" id="GO:0090307">
    <property type="term" value="P:mitotic spindle assembly"/>
    <property type="evidence" value="ECO:0007669"/>
    <property type="project" value="UniProtKB-ARBA"/>
</dbReference>
<dbReference type="Gene3D" id="3.40.850.10">
    <property type="entry name" value="Kinesin motor domain"/>
    <property type="match status" value="1"/>
</dbReference>
<dbReference type="Pfam" id="PF00225">
    <property type="entry name" value="Kinesin"/>
    <property type="match status" value="1"/>
</dbReference>
<feature type="compositionally biased region" description="Polar residues" evidence="12">
    <location>
        <begin position="1"/>
        <end position="12"/>
    </location>
</feature>
<evidence type="ECO:0000256" key="6">
    <source>
        <dbReference type="ARBA" id="ARBA00022840"/>
    </source>
</evidence>
<keyword evidence="9" id="KW-0206">Cytoskeleton</keyword>
<dbReference type="InterPro" id="IPR019821">
    <property type="entry name" value="Kinesin_motor_CS"/>
</dbReference>
<comment type="subcellular location">
    <subcellularLocation>
        <location evidence="1">Cytoplasm</location>
        <location evidence="1">Cytoskeleton</location>
    </subcellularLocation>
</comment>
<dbReference type="AlphaFoldDB" id="A0A395MPZ1"/>
<feature type="compositionally biased region" description="Low complexity" evidence="12">
    <location>
        <begin position="252"/>
        <end position="265"/>
    </location>
</feature>
<evidence type="ECO:0000256" key="8">
    <source>
        <dbReference type="ARBA" id="ARBA00023175"/>
    </source>
</evidence>
<evidence type="ECO:0000256" key="11">
    <source>
        <dbReference type="RuleBase" id="RU000394"/>
    </source>
</evidence>
<protein>
    <recommendedName>
        <fullName evidence="11">Kinesin-like protein</fullName>
    </recommendedName>
</protein>
<dbReference type="PANTHER" id="PTHR47972">
    <property type="entry name" value="KINESIN-LIKE PROTEIN KLP-3"/>
    <property type="match status" value="1"/>
</dbReference>
<evidence type="ECO:0000256" key="9">
    <source>
        <dbReference type="ARBA" id="ARBA00023212"/>
    </source>
</evidence>
<evidence type="ECO:0000259" key="13">
    <source>
        <dbReference type="PROSITE" id="PS50067"/>
    </source>
</evidence>
<dbReference type="STRING" id="2594813.A0A395MPZ1"/>
<feature type="region of interest" description="Disordered" evidence="12">
    <location>
        <begin position="1"/>
        <end position="192"/>
    </location>
</feature>
<dbReference type="EMBL" id="PXXK01000155">
    <property type="protein sequence ID" value="RFN49982.1"/>
    <property type="molecule type" value="Genomic_DNA"/>
</dbReference>
<feature type="domain" description="Kinesin motor" evidence="13">
    <location>
        <begin position="612"/>
        <end position="943"/>
    </location>
</feature>
<dbReference type="InterPro" id="IPR027640">
    <property type="entry name" value="Kinesin-like_fam"/>
</dbReference>
<keyword evidence="5 10" id="KW-0547">Nucleotide-binding</keyword>
<keyword evidence="4 11" id="KW-0493">Microtubule</keyword>
<evidence type="ECO:0000256" key="5">
    <source>
        <dbReference type="ARBA" id="ARBA00022741"/>
    </source>
</evidence>
<reference evidence="14 15" key="1">
    <citation type="journal article" date="2018" name="PLoS Pathog.">
        <title>Evolution of structural diversity of trichothecenes, a family of toxins produced by plant pathogenic and entomopathogenic fungi.</title>
        <authorList>
            <person name="Proctor R.H."/>
            <person name="McCormick S.P."/>
            <person name="Kim H.S."/>
            <person name="Cardoza R.E."/>
            <person name="Stanley A.M."/>
            <person name="Lindo L."/>
            <person name="Kelly A."/>
            <person name="Brown D.W."/>
            <person name="Lee T."/>
            <person name="Vaughan M.M."/>
            <person name="Alexander N.J."/>
            <person name="Busman M."/>
            <person name="Gutierrez S."/>
        </authorList>
    </citation>
    <scope>NUCLEOTIDE SEQUENCE [LARGE SCALE GENOMIC DNA]</scope>
    <source>
        <strain evidence="14 15">NRRL 13405</strain>
    </source>
</reference>
<dbReference type="InterPro" id="IPR001752">
    <property type="entry name" value="Kinesin_motor_dom"/>
</dbReference>
<dbReference type="CDD" id="cd01366">
    <property type="entry name" value="KISc_C_terminal"/>
    <property type="match status" value="1"/>
</dbReference>
<dbReference type="FunFam" id="3.40.850.10:FF:000065">
    <property type="entry name" value="Kinesin-like protein"/>
    <property type="match status" value="1"/>
</dbReference>
<keyword evidence="6 10" id="KW-0067">ATP-binding</keyword>
<feature type="compositionally biased region" description="Low complexity" evidence="12">
    <location>
        <begin position="140"/>
        <end position="149"/>
    </location>
</feature>
<comment type="similarity">
    <text evidence="2">Belongs to the TRAFAC class myosin-kinesin ATPase superfamily. Kinesin family. KIN-14 subfamily.</text>
</comment>
<dbReference type="PROSITE" id="PS00411">
    <property type="entry name" value="KINESIN_MOTOR_1"/>
    <property type="match status" value="1"/>
</dbReference>
<feature type="compositionally biased region" description="Polar residues" evidence="12">
    <location>
        <begin position="109"/>
        <end position="135"/>
    </location>
</feature>
<dbReference type="PRINTS" id="PR00380">
    <property type="entry name" value="KINESINHEAVY"/>
</dbReference>
<feature type="binding site" evidence="10">
    <location>
        <begin position="703"/>
        <end position="710"/>
    </location>
    <ligand>
        <name>ATP</name>
        <dbReference type="ChEBI" id="CHEBI:30616"/>
    </ligand>
</feature>
<feature type="compositionally biased region" description="Polar residues" evidence="12">
    <location>
        <begin position="33"/>
        <end position="51"/>
    </location>
</feature>
<gene>
    <name evidence="14" type="ORF">FIE12Z_5780</name>
</gene>
<dbReference type="GO" id="GO:0008017">
    <property type="term" value="F:microtubule binding"/>
    <property type="evidence" value="ECO:0007669"/>
    <property type="project" value="InterPro"/>
</dbReference>
<organism evidence="14 15">
    <name type="scientific">Fusarium flagelliforme</name>
    <dbReference type="NCBI Taxonomy" id="2675880"/>
    <lineage>
        <taxon>Eukaryota</taxon>
        <taxon>Fungi</taxon>
        <taxon>Dikarya</taxon>
        <taxon>Ascomycota</taxon>
        <taxon>Pezizomycotina</taxon>
        <taxon>Sordariomycetes</taxon>
        <taxon>Hypocreomycetidae</taxon>
        <taxon>Hypocreales</taxon>
        <taxon>Nectriaceae</taxon>
        <taxon>Fusarium</taxon>
        <taxon>Fusarium incarnatum-equiseti species complex</taxon>
    </lineage>
</organism>
<keyword evidence="15" id="KW-1185">Reference proteome</keyword>
<evidence type="ECO:0000256" key="7">
    <source>
        <dbReference type="ARBA" id="ARBA00023054"/>
    </source>
</evidence>
<dbReference type="GO" id="GO:0005874">
    <property type="term" value="C:microtubule"/>
    <property type="evidence" value="ECO:0007669"/>
    <property type="project" value="UniProtKB-KW"/>
</dbReference>
<dbReference type="GO" id="GO:0008569">
    <property type="term" value="F:minus-end-directed microtubule motor activity"/>
    <property type="evidence" value="ECO:0007669"/>
    <property type="project" value="UniProtKB-ARBA"/>
</dbReference>
<dbReference type="GO" id="GO:0007018">
    <property type="term" value="P:microtubule-based movement"/>
    <property type="evidence" value="ECO:0007669"/>
    <property type="project" value="InterPro"/>
</dbReference>